<evidence type="ECO:0000313" key="1">
    <source>
        <dbReference type="EMBL" id="KAI5311942.1"/>
    </source>
</evidence>
<evidence type="ECO:0000313" key="2">
    <source>
        <dbReference type="Proteomes" id="UP001054821"/>
    </source>
</evidence>
<proteinExistence type="predicted"/>
<organism evidence="1 2">
    <name type="scientific">Prunus dulcis</name>
    <name type="common">Almond</name>
    <name type="synonym">Amygdalus dulcis</name>
    <dbReference type="NCBI Taxonomy" id="3755"/>
    <lineage>
        <taxon>Eukaryota</taxon>
        <taxon>Viridiplantae</taxon>
        <taxon>Streptophyta</taxon>
        <taxon>Embryophyta</taxon>
        <taxon>Tracheophyta</taxon>
        <taxon>Spermatophyta</taxon>
        <taxon>Magnoliopsida</taxon>
        <taxon>eudicotyledons</taxon>
        <taxon>Gunneridae</taxon>
        <taxon>Pentapetalae</taxon>
        <taxon>rosids</taxon>
        <taxon>fabids</taxon>
        <taxon>Rosales</taxon>
        <taxon>Rosaceae</taxon>
        <taxon>Amygdaloideae</taxon>
        <taxon>Amygdaleae</taxon>
        <taxon>Prunus</taxon>
    </lineage>
</organism>
<accession>A0AAD4UUC2</accession>
<reference evidence="1 2" key="1">
    <citation type="journal article" date="2022" name="G3 (Bethesda)">
        <title>Whole-genome sequence and methylome profiling of the almond [Prunus dulcis (Mill.) D.A. Webb] cultivar 'Nonpareil'.</title>
        <authorList>
            <person name="D'Amico-Willman K.M."/>
            <person name="Ouma W.Z."/>
            <person name="Meulia T."/>
            <person name="Sideli G.M."/>
            <person name="Gradziel T.M."/>
            <person name="Fresnedo-Ramirez J."/>
        </authorList>
    </citation>
    <scope>NUCLEOTIDE SEQUENCE [LARGE SCALE GENOMIC DNA]</scope>
    <source>
        <strain evidence="1">Clone GOH B32 T37-40</strain>
    </source>
</reference>
<sequence>MIRALYLEVNGTAPHDGSIMYFTNEVADKSFDIDMVVDGFEDSTICRHKYNDKLGRMLEFCGIKMKVELLGVEFMRIPKSSTKSWNTRPIDTVVWILWEEART</sequence>
<dbReference type="Proteomes" id="UP001054821">
    <property type="component" value="Chromosome 8"/>
</dbReference>
<comment type="caution">
    <text evidence="1">The sequence shown here is derived from an EMBL/GenBank/DDBJ whole genome shotgun (WGS) entry which is preliminary data.</text>
</comment>
<protein>
    <submittedName>
        <fullName evidence="1">Uncharacterized protein</fullName>
    </submittedName>
</protein>
<keyword evidence="2" id="KW-1185">Reference proteome</keyword>
<dbReference type="AlphaFoldDB" id="A0AAD4UUC2"/>
<name>A0AAD4UUC2_PRUDU</name>
<dbReference type="EMBL" id="JAJFAZ020000008">
    <property type="protein sequence ID" value="KAI5311942.1"/>
    <property type="molecule type" value="Genomic_DNA"/>
</dbReference>
<gene>
    <name evidence="1" type="ORF">L3X38_041115</name>
</gene>